<dbReference type="EMBL" id="CP072800">
    <property type="protein sequence ID" value="QTR51453.1"/>
    <property type="molecule type" value="Genomic_DNA"/>
</dbReference>
<dbReference type="PROSITE" id="PS51257">
    <property type="entry name" value="PROKAR_LIPOPROTEIN"/>
    <property type="match status" value="1"/>
</dbReference>
<name>A0ABX7X7X8_9GAMM</name>
<sequence>MKHIISPLNKALQRILSTFAILTVLLTGACGNATTLEETYDFQALGKEMNAKKLPLLLAFRADYCTFCRQLETEYLIPMSKNAGYNERVIIRSFSLGKVETITDFDGKRMEADTFTAKHGVTLTPTLLFLDSTGKAIAEPLLGYTSPDFYGAYLEDAINTAHTTVK</sequence>
<accession>A0ABX7X7X8</accession>
<proteinExistence type="predicted"/>
<evidence type="ECO:0000313" key="3">
    <source>
        <dbReference type="Proteomes" id="UP000672027"/>
    </source>
</evidence>
<dbReference type="InterPro" id="IPR036249">
    <property type="entry name" value="Thioredoxin-like_sf"/>
</dbReference>
<organism evidence="2 3">
    <name type="scientific">Candidatus Thiothrix anitrata</name>
    <dbReference type="NCBI Taxonomy" id="2823902"/>
    <lineage>
        <taxon>Bacteria</taxon>
        <taxon>Pseudomonadati</taxon>
        <taxon>Pseudomonadota</taxon>
        <taxon>Gammaproteobacteria</taxon>
        <taxon>Thiotrichales</taxon>
        <taxon>Thiotrichaceae</taxon>
        <taxon>Thiothrix</taxon>
    </lineage>
</organism>
<evidence type="ECO:0000313" key="2">
    <source>
        <dbReference type="EMBL" id="QTR51453.1"/>
    </source>
</evidence>
<dbReference type="SUPFAM" id="SSF52833">
    <property type="entry name" value="Thioredoxin-like"/>
    <property type="match status" value="1"/>
</dbReference>
<gene>
    <name evidence="2" type="ORF">J8380_07905</name>
</gene>
<dbReference type="Pfam" id="PF13098">
    <property type="entry name" value="Thioredoxin_2"/>
    <property type="match status" value="1"/>
</dbReference>
<feature type="domain" description="Thioredoxin-like fold" evidence="1">
    <location>
        <begin position="51"/>
        <end position="149"/>
    </location>
</feature>
<keyword evidence="3" id="KW-1185">Reference proteome</keyword>
<dbReference type="RefSeq" id="WP_210229880.1">
    <property type="nucleotide sequence ID" value="NZ_CP072800.1"/>
</dbReference>
<reference evidence="2 3" key="1">
    <citation type="submission" date="2021-04" db="EMBL/GenBank/DDBJ databases">
        <title>Genomics, taxonomy and metabolism of representatives of sulfur bacteria of the genus Thiothrix: Thiothrix fructosivorans QT, Thiothrix unzii A1T and three new species, Thiothrix subterranea sp. nov., Thiothrix litoralis sp. nov. and 'Candidatus Thiothrix anitrata' sp. nov.</title>
        <authorList>
            <person name="Ravin N.V."/>
            <person name="Smolyakov D."/>
            <person name="Rudenko T.S."/>
            <person name="Mardanov A.V."/>
            <person name="Beletsky A.V."/>
            <person name="Markov N.D."/>
            <person name="Fomenkov A.I."/>
            <person name="Roberts R.J."/>
            <person name="Karnachuk O.V."/>
            <person name="Novikov A."/>
            <person name="Grabovich M.Y."/>
        </authorList>
    </citation>
    <scope>NUCLEOTIDE SEQUENCE [LARGE SCALE GENOMIC DNA]</scope>
    <source>
        <strain evidence="2 3">A52</strain>
    </source>
</reference>
<dbReference type="Proteomes" id="UP000672027">
    <property type="component" value="Chromosome"/>
</dbReference>
<protein>
    <submittedName>
        <fullName evidence="2">Thioredoxin fold domain-containing protein</fullName>
    </submittedName>
</protein>
<dbReference type="InterPro" id="IPR012336">
    <property type="entry name" value="Thioredoxin-like_fold"/>
</dbReference>
<dbReference type="Gene3D" id="3.40.30.10">
    <property type="entry name" value="Glutaredoxin"/>
    <property type="match status" value="1"/>
</dbReference>
<evidence type="ECO:0000259" key="1">
    <source>
        <dbReference type="Pfam" id="PF13098"/>
    </source>
</evidence>